<dbReference type="EMBL" id="AOMF01000165">
    <property type="protein sequence ID" value="EMA51449.1"/>
    <property type="molecule type" value="Genomic_DNA"/>
</dbReference>
<dbReference type="InterPro" id="IPR012349">
    <property type="entry name" value="Split_barrel_FMN-bd"/>
</dbReference>
<accession>M0N2V5</accession>
<evidence type="ECO:0000256" key="1">
    <source>
        <dbReference type="ARBA" id="ARBA00023002"/>
    </source>
</evidence>
<dbReference type="Pfam" id="PF12900">
    <property type="entry name" value="Pyridox_ox_2"/>
    <property type="match status" value="1"/>
</dbReference>
<dbReference type="AlphaFoldDB" id="M0N2V5"/>
<evidence type="ECO:0000313" key="2">
    <source>
        <dbReference type="EMBL" id="EMA51449.1"/>
    </source>
</evidence>
<gene>
    <name evidence="2" type="ORF">C451_14330</name>
</gene>
<dbReference type="RefSeq" id="WP_007741537.1">
    <property type="nucleotide sequence ID" value="NZ_AOMF01000165.1"/>
</dbReference>
<dbReference type="GO" id="GO:0005829">
    <property type="term" value="C:cytosol"/>
    <property type="evidence" value="ECO:0007669"/>
    <property type="project" value="TreeGrafter"/>
</dbReference>
<dbReference type="PATRIC" id="fig|1227457.3.peg.2752"/>
<dbReference type="PANTHER" id="PTHR35176">
    <property type="entry name" value="HEME OXYGENASE HI_0854-RELATED"/>
    <property type="match status" value="1"/>
</dbReference>
<organism evidence="2 3">
    <name type="scientific">Halococcus thailandensis JCM 13552</name>
    <dbReference type="NCBI Taxonomy" id="1227457"/>
    <lineage>
        <taxon>Archaea</taxon>
        <taxon>Methanobacteriati</taxon>
        <taxon>Methanobacteriota</taxon>
        <taxon>Stenosarchaea group</taxon>
        <taxon>Halobacteria</taxon>
        <taxon>Halobacteriales</taxon>
        <taxon>Halococcaceae</taxon>
        <taxon>Halococcus</taxon>
    </lineage>
</organism>
<dbReference type="Proteomes" id="UP000011680">
    <property type="component" value="Unassembled WGS sequence"/>
</dbReference>
<sequence length="128" mass="13898">MTVPEEVEELIADAPLSAHLATAADDRPHVAPVWYGYRDGVVSVLTTGKKLANVRENPRVAISIEKQGDDGPEWSVSLLGTATVVEDSDRTQAARKRVFGKYRETDDEEDGEGTLIEIDVGSATSSHY</sequence>
<keyword evidence="3" id="KW-1185">Reference proteome</keyword>
<protein>
    <submittedName>
        <fullName evidence="2">Pyridoxamine 5'-phosphate oxidase-like FMN-binding protein</fullName>
    </submittedName>
</protein>
<dbReference type="InterPro" id="IPR024747">
    <property type="entry name" value="Pyridox_Oxase-rel"/>
</dbReference>
<dbReference type="eggNOG" id="arCOG00520">
    <property type="taxonomic scope" value="Archaea"/>
</dbReference>
<dbReference type="InterPro" id="IPR052019">
    <property type="entry name" value="F420H2_bilvrd_red/Heme_oxyg"/>
</dbReference>
<dbReference type="Gene3D" id="2.30.110.10">
    <property type="entry name" value="Electron Transport, Fmn-binding Protein, Chain A"/>
    <property type="match status" value="1"/>
</dbReference>
<dbReference type="GO" id="GO:0070967">
    <property type="term" value="F:coenzyme F420 binding"/>
    <property type="evidence" value="ECO:0007669"/>
    <property type="project" value="TreeGrafter"/>
</dbReference>
<keyword evidence="1" id="KW-0560">Oxidoreductase</keyword>
<proteinExistence type="predicted"/>
<dbReference type="SUPFAM" id="SSF50475">
    <property type="entry name" value="FMN-binding split barrel"/>
    <property type="match status" value="1"/>
</dbReference>
<dbReference type="STRING" id="1227457.C451_14330"/>
<reference evidence="2 3" key="1">
    <citation type="journal article" date="2014" name="PLoS Genet.">
        <title>Phylogenetically driven sequencing of extremely halophilic archaea reveals strategies for static and dynamic osmo-response.</title>
        <authorList>
            <person name="Becker E.A."/>
            <person name="Seitzer P.M."/>
            <person name="Tritt A."/>
            <person name="Larsen D."/>
            <person name="Krusor M."/>
            <person name="Yao A.I."/>
            <person name="Wu D."/>
            <person name="Madern D."/>
            <person name="Eisen J.A."/>
            <person name="Darling A.E."/>
            <person name="Facciotti M.T."/>
        </authorList>
    </citation>
    <scope>NUCLEOTIDE SEQUENCE [LARGE SCALE GENOMIC DNA]</scope>
    <source>
        <strain evidence="2 3">JCM 13552</strain>
    </source>
</reference>
<dbReference type="PANTHER" id="PTHR35176:SF6">
    <property type="entry name" value="HEME OXYGENASE HI_0854-RELATED"/>
    <property type="match status" value="1"/>
</dbReference>
<comment type="caution">
    <text evidence="2">The sequence shown here is derived from an EMBL/GenBank/DDBJ whole genome shotgun (WGS) entry which is preliminary data.</text>
</comment>
<name>M0N2V5_9EURY</name>
<dbReference type="GO" id="GO:0016627">
    <property type="term" value="F:oxidoreductase activity, acting on the CH-CH group of donors"/>
    <property type="evidence" value="ECO:0007669"/>
    <property type="project" value="TreeGrafter"/>
</dbReference>
<evidence type="ECO:0000313" key="3">
    <source>
        <dbReference type="Proteomes" id="UP000011680"/>
    </source>
</evidence>
<dbReference type="OrthoDB" id="4669at2157"/>